<dbReference type="InterPro" id="IPR023214">
    <property type="entry name" value="HAD_sf"/>
</dbReference>
<feature type="coiled-coil region" evidence="7">
    <location>
        <begin position="521"/>
        <end position="548"/>
    </location>
</feature>
<sequence length="944" mass="104604">MASNVYSDQILKNNSFDLPCPCPDSHNICNSSIENQVNPTNHPIPIWNQLSVDISSFEISQESLAETKDVGSLDQQPGGVSALEADPENGISVDHETDLSLQYKATDHTKSVDHGTNPNLEEQPSTKTKGFLTLALEAFKKHTSIILLFCCATLSIVIDVKRNGAEGAVFDAVVTYLAILTVVFFGAIARVFKRNKRLINKLSRIKLMRPTIKHFLLESSSEESKLQSSINTTYSRLEKICLSLSLLLLVAQVLRCFLLESGWCDENHNPDPKGVKNTVEEMMSEATKIIKKQERVRVNRLVSMLCLLVFATRDGLPLGISISLAYASMKMMWSYRAMVRKLPACATMGLITTICTGKTIDLALQHKKMADLWIGFNNIKEVSTEVASEVLDKLREGVSMNMIMTHTSPGEDAALLCWAQQVLGINTEESNRSCTILHTHAFDLNKNQRGLLLRRNGEVGGKALHVHWQVDPEMALSMCSEYYDVDGTMQTLDEDKMVVFKKIIETISSEGLQCFAFAYKQIVVQKKKESLKLEEEEAEEEEEEEILKPIEYGLTLLALVILKNPYTPQVREAIKGCRDAGVKIKLVVGDDLNTARIMAINSGILSPEEDIEGAIIKASDFRSISVEERMSMINNLRVMANTTSYSDQLLMVQCLRRNGEVVAVTGTCTRDSPSLGEADVGLFLGHIGAEETEEDVDIAVLDMDFLTISDLLKLGRGVCNNLEKFLQFQMTFNIVAFTLNLILEVCTSEMPITPFQLLWVNLIMDVLGALALATTSMAAEPLPSMIQLERPPSPVYGAGRSILTKRMKINIAVQSLFQVTLLLILHFKGKAILQVDETTLEALIFNSYMLCQVSVLINTREIDKTNGFEGMFKHKNCGFLVLLGAIVVLQLVEIELAAVVAHSARLDLKRWCICIGIAAGAMLIDCLESIPAEKVEDGDDPLAH</sequence>
<dbReference type="PANTHER" id="PTHR24093:SF432">
    <property type="entry name" value="CALCIUM-TRANSPORTING ATPASE 12, PLASMA MEMBRANE-TYPE-LIKE"/>
    <property type="match status" value="1"/>
</dbReference>
<keyword evidence="12" id="KW-1185">Reference proteome</keyword>
<keyword evidence="5 9" id="KW-1133">Transmembrane helix</keyword>
<dbReference type="EMBL" id="CAUOFW020001814">
    <property type="protein sequence ID" value="CAK9148853.1"/>
    <property type="molecule type" value="Genomic_DNA"/>
</dbReference>
<keyword evidence="4" id="KW-0460">Magnesium</keyword>
<proteinExistence type="predicted"/>
<feature type="region of interest" description="Disordered" evidence="8">
    <location>
        <begin position="66"/>
        <end position="86"/>
    </location>
</feature>
<keyword evidence="7" id="KW-0175">Coiled coil</keyword>
<dbReference type="Gene3D" id="3.40.50.1000">
    <property type="entry name" value="HAD superfamily/HAD-like"/>
    <property type="match status" value="1"/>
</dbReference>
<evidence type="ECO:0000256" key="1">
    <source>
        <dbReference type="ARBA" id="ARBA00004370"/>
    </source>
</evidence>
<feature type="transmembrane region" description="Helical" evidence="9">
    <location>
        <begin position="301"/>
        <end position="326"/>
    </location>
</feature>
<evidence type="ECO:0000256" key="9">
    <source>
        <dbReference type="SAM" id="Phobius"/>
    </source>
</evidence>
<evidence type="ECO:0000313" key="11">
    <source>
        <dbReference type="EMBL" id="CAK9148853.1"/>
    </source>
</evidence>
<reference evidence="11 12" key="1">
    <citation type="submission" date="2024-02" db="EMBL/GenBank/DDBJ databases">
        <authorList>
            <person name="Vignale AGUSTIN F."/>
            <person name="Sosa J E."/>
            <person name="Modenutti C."/>
        </authorList>
    </citation>
    <scope>NUCLEOTIDE SEQUENCE [LARGE SCALE GENOMIC DNA]</scope>
</reference>
<feature type="domain" description="Cation-transporting P-type ATPase C-terminal" evidence="10">
    <location>
        <begin position="750"/>
        <end position="926"/>
    </location>
</feature>
<keyword evidence="6 9" id="KW-0472">Membrane</keyword>
<evidence type="ECO:0000256" key="7">
    <source>
        <dbReference type="SAM" id="Coils"/>
    </source>
</evidence>
<comment type="subcellular location">
    <subcellularLocation>
        <location evidence="1">Membrane</location>
    </subcellularLocation>
</comment>
<keyword evidence="3" id="KW-0479">Metal-binding</keyword>
<evidence type="ECO:0000256" key="5">
    <source>
        <dbReference type="ARBA" id="ARBA00022989"/>
    </source>
</evidence>
<dbReference type="SUPFAM" id="SSF56784">
    <property type="entry name" value="HAD-like"/>
    <property type="match status" value="1"/>
</dbReference>
<comment type="caution">
    <text evidence="11">The sequence shown here is derived from an EMBL/GenBank/DDBJ whole genome shotgun (WGS) entry which is preliminary data.</text>
</comment>
<evidence type="ECO:0000313" key="12">
    <source>
        <dbReference type="Proteomes" id="UP001642360"/>
    </source>
</evidence>
<dbReference type="PANTHER" id="PTHR24093">
    <property type="entry name" value="CATION TRANSPORTING ATPASE"/>
    <property type="match status" value="1"/>
</dbReference>
<gene>
    <name evidence="11" type="ORF">ILEXP_LOCUS16845</name>
</gene>
<evidence type="ECO:0000259" key="10">
    <source>
        <dbReference type="Pfam" id="PF00689"/>
    </source>
</evidence>
<evidence type="ECO:0000256" key="2">
    <source>
        <dbReference type="ARBA" id="ARBA00022692"/>
    </source>
</evidence>
<evidence type="ECO:0000256" key="6">
    <source>
        <dbReference type="ARBA" id="ARBA00023136"/>
    </source>
</evidence>
<evidence type="ECO:0000256" key="3">
    <source>
        <dbReference type="ARBA" id="ARBA00022723"/>
    </source>
</evidence>
<organism evidence="11 12">
    <name type="scientific">Ilex paraguariensis</name>
    <name type="common">yerba mate</name>
    <dbReference type="NCBI Taxonomy" id="185542"/>
    <lineage>
        <taxon>Eukaryota</taxon>
        <taxon>Viridiplantae</taxon>
        <taxon>Streptophyta</taxon>
        <taxon>Embryophyta</taxon>
        <taxon>Tracheophyta</taxon>
        <taxon>Spermatophyta</taxon>
        <taxon>Magnoliopsida</taxon>
        <taxon>eudicotyledons</taxon>
        <taxon>Gunneridae</taxon>
        <taxon>Pentapetalae</taxon>
        <taxon>asterids</taxon>
        <taxon>campanulids</taxon>
        <taxon>Aquifoliales</taxon>
        <taxon>Aquifoliaceae</taxon>
        <taxon>Ilex</taxon>
    </lineage>
</organism>
<name>A0ABC8RVW7_9AQUA</name>
<dbReference type="AlphaFoldDB" id="A0ABC8RVW7"/>
<dbReference type="GO" id="GO:0016020">
    <property type="term" value="C:membrane"/>
    <property type="evidence" value="ECO:0007669"/>
    <property type="project" value="UniProtKB-SubCell"/>
</dbReference>
<dbReference type="SUPFAM" id="SSF81665">
    <property type="entry name" value="Calcium ATPase, transmembrane domain M"/>
    <property type="match status" value="1"/>
</dbReference>
<evidence type="ECO:0000256" key="4">
    <source>
        <dbReference type="ARBA" id="ARBA00022842"/>
    </source>
</evidence>
<protein>
    <recommendedName>
        <fullName evidence="10">Cation-transporting P-type ATPase C-terminal domain-containing protein</fullName>
    </recommendedName>
</protein>
<dbReference type="InterPro" id="IPR036412">
    <property type="entry name" value="HAD-like_sf"/>
</dbReference>
<dbReference type="Gene3D" id="1.20.1110.10">
    <property type="entry name" value="Calcium-transporting ATPase, transmembrane domain"/>
    <property type="match status" value="3"/>
</dbReference>
<feature type="transmembrane region" description="Helical" evidence="9">
    <location>
        <begin position="143"/>
        <end position="160"/>
    </location>
</feature>
<feature type="transmembrane region" description="Helical" evidence="9">
    <location>
        <begin position="879"/>
        <end position="902"/>
    </location>
</feature>
<dbReference type="Proteomes" id="UP001642360">
    <property type="component" value="Unassembled WGS sequence"/>
</dbReference>
<feature type="transmembrane region" description="Helical" evidence="9">
    <location>
        <begin position="172"/>
        <end position="192"/>
    </location>
</feature>
<dbReference type="Pfam" id="PF13246">
    <property type="entry name" value="Cation_ATPase"/>
    <property type="match status" value="1"/>
</dbReference>
<accession>A0ABC8RVW7</accession>
<evidence type="ECO:0000256" key="8">
    <source>
        <dbReference type="SAM" id="MobiDB-lite"/>
    </source>
</evidence>
<dbReference type="GO" id="GO:0046872">
    <property type="term" value="F:metal ion binding"/>
    <property type="evidence" value="ECO:0007669"/>
    <property type="project" value="UniProtKB-KW"/>
</dbReference>
<dbReference type="Pfam" id="PF00689">
    <property type="entry name" value="Cation_ATPase_C"/>
    <property type="match status" value="1"/>
</dbReference>
<keyword evidence="2 9" id="KW-0812">Transmembrane</keyword>
<dbReference type="InterPro" id="IPR023298">
    <property type="entry name" value="ATPase_P-typ_TM_dom_sf"/>
</dbReference>
<dbReference type="InterPro" id="IPR006068">
    <property type="entry name" value="ATPase_P-typ_cation-transptr_C"/>
</dbReference>